<gene>
    <name evidence="1" type="ORF">LV89_03928</name>
</gene>
<dbReference type="RefSeq" id="WP_109744598.1">
    <property type="nucleotide sequence ID" value="NZ_QGGO01000027.1"/>
</dbReference>
<name>A0A316DP98_9BACT</name>
<dbReference type="Proteomes" id="UP000245489">
    <property type="component" value="Unassembled WGS sequence"/>
</dbReference>
<dbReference type="EMBL" id="QGGO01000027">
    <property type="protein sequence ID" value="PWK19412.1"/>
    <property type="molecule type" value="Genomic_DNA"/>
</dbReference>
<reference evidence="1 2" key="1">
    <citation type="submission" date="2018-05" db="EMBL/GenBank/DDBJ databases">
        <title>Genomic Encyclopedia of Archaeal and Bacterial Type Strains, Phase II (KMG-II): from individual species to whole genera.</title>
        <authorList>
            <person name="Goeker M."/>
        </authorList>
    </citation>
    <scope>NUCLEOTIDE SEQUENCE [LARGE SCALE GENOMIC DNA]</scope>
    <source>
        <strain evidence="1 2">DSM 22214</strain>
    </source>
</reference>
<organism evidence="1 2">
    <name type="scientific">Arcicella aurantiaca</name>
    <dbReference type="NCBI Taxonomy" id="591202"/>
    <lineage>
        <taxon>Bacteria</taxon>
        <taxon>Pseudomonadati</taxon>
        <taxon>Bacteroidota</taxon>
        <taxon>Cytophagia</taxon>
        <taxon>Cytophagales</taxon>
        <taxon>Flectobacillaceae</taxon>
        <taxon>Arcicella</taxon>
    </lineage>
</organism>
<comment type="caution">
    <text evidence="1">The sequence shown here is derived from an EMBL/GenBank/DDBJ whole genome shotgun (WGS) entry which is preliminary data.</text>
</comment>
<evidence type="ECO:0000313" key="1">
    <source>
        <dbReference type="EMBL" id="PWK19412.1"/>
    </source>
</evidence>
<evidence type="ECO:0000313" key="2">
    <source>
        <dbReference type="Proteomes" id="UP000245489"/>
    </source>
</evidence>
<evidence type="ECO:0008006" key="3">
    <source>
        <dbReference type="Google" id="ProtNLM"/>
    </source>
</evidence>
<proteinExistence type="predicted"/>
<dbReference type="AlphaFoldDB" id="A0A316DP98"/>
<accession>A0A316DP98</accession>
<dbReference type="OrthoDB" id="956078at2"/>
<protein>
    <recommendedName>
        <fullName evidence="3">N-acetyltransferase domain-containing protein</fullName>
    </recommendedName>
</protein>
<sequence length="170" mass="19530">MSPINEVIDKLTNSIENVKSGESFRTTMLPFLPNDKGFSKGKWKFDWTKESTEIQRQIFKLVTLENPSIIHGLISIEDKGDLIYMHLIENAKFNKGKEKTYYGVAGNLVAFACKTSFEKGYDGFISFTSKSKLIEHYKKSLGAKIFMGNVMIIDTPESFRLFKRYFPDEN</sequence>
<keyword evidence="2" id="KW-1185">Reference proteome</keyword>